<evidence type="ECO:0000313" key="1">
    <source>
        <dbReference type="EMBL" id="MDD9207044.1"/>
    </source>
</evidence>
<protein>
    <submittedName>
        <fullName evidence="1">Uncharacterized protein</fullName>
    </submittedName>
</protein>
<reference evidence="1" key="1">
    <citation type="submission" date="2023-02" db="EMBL/GenBank/DDBJ databases">
        <title>Georgenia sp.10Sc9-8, isolated from a soil sample collected from the Taklamakan desert.</title>
        <authorList>
            <person name="Liu S."/>
        </authorList>
    </citation>
    <scope>NUCLEOTIDE SEQUENCE</scope>
    <source>
        <strain evidence="1">10Sc9-8</strain>
    </source>
</reference>
<evidence type="ECO:0000313" key="2">
    <source>
        <dbReference type="Proteomes" id="UP001165561"/>
    </source>
</evidence>
<organism evidence="1 2">
    <name type="scientific">Georgenia halotolerans</name>
    <dbReference type="NCBI Taxonomy" id="3028317"/>
    <lineage>
        <taxon>Bacteria</taxon>
        <taxon>Bacillati</taxon>
        <taxon>Actinomycetota</taxon>
        <taxon>Actinomycetes</taxon>
        <taxon>Micrococcales</taxon>
        <taxon>Bogoriellaceae</taxon>
        <taxon>Georgenia</taxon>
    </lineage>
</organism>
<sequence>MTDGVGEAVFAVGVQEAVAGVLELGNEAGEAVRVGVLLFLGGGGVQALAVP</sequence>
<accession>A0ABT5TYH8</accession>
<comment type="caution">
    <text evidence="1">The sequence shown here is derived from an EMBL/GenBank/DDBJ whole genome shotgun (WGS) entry which is preliminary data.</text>
</comment>
<gene>
    <name evidence="1" type="ORF">PU560_11280</name>
</gene>
<dbReference type="EMBL" id="JARACI010001032">
    <property type="protein sequence ID" value="MDD9207044.1"/>
    <property type="molecule type" value="Genomic_DNA"/>
</dbReference>
<proteinExistence type="predicted"/>
<name>A0ABT5TYH8_9MICO</name>
<keyword evidence="2" id="KW-1185">Reference proteome</keyword>
<dbReference type="Proteomes" id="UP001165561">
    <property type="component" value="Unassembled WGS sequence"/>
</dbReference>